<dbReference type="PROSITE" id="PS50003">
    <property type="entry name" value="PH_DOMAIN"/>
    <property type="match status" value="1"/>
</dbReference>
<dbReference type="SUPFAM" id="SSF52518">
    <property type="entry name" value="Thiamin diphosphate-binding fold (THDP-binding)"/>
    <property type="match status" value="2"/>
</dbReference>
<keyword evidence="6 9" id="KW-0786">Thiamine pyrophosphate</keyword>
<dbReference type="PANTHER" id="PTHR43825">
    <property type="entry name" value="PYRUVATE DEHYDROGENASE E1 COMPONENT"/>
    <property type="match status" value="1"/>
</dbReference>
<reference evidence="11 12" key="1">
    <citation type="journal article" date="2024" name="Chem. Sci.">
        <title>Discovery of megapolipeptins by genome mining of a Burkholderiales bacteria collection.</title>
        <authorList>
            <person name="Paulo B.S."/>
            <person name="Recchia M.J.J."/>
            <person name="Lee S."/>
            <person name="Fergusson C.H."/>
            <person name="Romanowski S.B."/>
            <person name="Hernandez A."/>
            <person name="Krull N."/>
            <person name="Liu D.Y."/>
            <person name="Cavanagh H."/>
            <person name="Bos A."/>
            <person name="Gray C.A."/>
            <person name="Murphy B.T."/>
            <person name="Linington R.G."/>
            <person name="Eustaquio A.S."/>
        </authorList>
    </citation>
    <scope>NUCLEOTIDE SEQUENCE [LARGE SCALE GENOMIC DNA]</scope>
    <source>
        <strain evidence="11 12">RL21-008-BIB-B</strain>
    </source>
</reference>
<evidence type="ECO:0000256" key="5">
    <source>
        <dbReference type="ARBA" id="ARBA00023002"/>
    </source>
</evidence>
<feature type="domain" description="PH" evidence="10">
    <location>
        <begin position="1"/>
        <end position="33"/>
    </location>
</feature>
<dbReference type="InterPro" id="IPR055152">
    <property type="entry name" value="Transketolase-like_C_2"/>
</dbReference>
<keyword evidence="5 9" id="KW-0560">Oxidoreductase</keyword>
<accession>A0ABW8Z6P2</accession>
<dbReference type="InterPro" id="IPR035807">
    <property type="entry name" value="PDC_E1_N"/>
</dbReference>
<dbReference type="InterPro" id="IPR029061">
    <property type="entry name" value="THDP-binding"/>
</dbReference>
<dbReference type="CDD" id="cd02017">
    <property type="entry name" value="TPP_E1_EcPDC_like"/>
    <property type="match status" value="1"/>
</dbReference>
<dbReference type="InterPro" id="IPR004660">
    <property type="entry name" value="PDH_E1"/>
</dbReference>
<dbReference type="Gene3D" id="3.40.50.920">
    <property type="match status" value="1"/>
</dbReference>
<dbReference type="GO" id="GO:0004739">
    <property type="term" value="F:pyruvate dehydrogenase (acetyl-transferring) activity"/>
    <property type="evidence" value="ECO:0007669"/>
    <property type="project" value="UniProtKB-EC"/>
</dbReference>
<evidence type="ECO:0000259" key="10">
    <source>
        <dbReference type="PROSITE" id="PS50003"/>
    </source>
</evidence>
<dbReference type="NCBIfam" id="TIGR00759">
    <property type="entry name" value="aceE"/>
    <property type="match status" value="1"/>
</dbReference>
<dbReference type="InterPro" id="IPR001849">
    <property type="entry name" value="PH_domain"/>
</dbReference>
<dbReference type="RefSeq" id="WP_408166583.1">
    <property type="nucleotide sequence ID" value="NZ_JAQQFR010000003.1"/>
</dbReference>
<keyword evidence="12" id="KW-1185">Reference proteome</keyword>
<organism evidence="11 12">
    <name type="scientific">Herbaspirillum rhizosphaerae</name>
    <dbReference type="NCBI Taxonomy" id="346179"/>
    <lineage>
        <taxon>Bacteria</taxon>
        <taxon>Pseudomonadati</taxon>
        <taxon>Pseudomonadota</taxon>
        <taxon>Betaproteobacteria</taxon>
        <taxon>Burkholderiales</taxon>
        <taxon>Oxalobacteraceae</taxon>
        <taxon>Herbaspirillum</taxon>
    </lineage>
</organism>
<dbReference type="PIRSF" id="PIRSF000156">
    <property type="entry name" value="Pyruvate_dh_E1"/>
    <property type="match status" value="1"/>
</dbReference>
<dbReference type="InterPro" id="IPR009014">
    <property type="entry name" value="Transketo_C/PFOR_II"/>
</dbReference>
<dbReference type="Pfam" id="PF17831">
    <property type="entry name" value="PDH_E1_M"/>
    <property type="match status" value="1"/>
</dbReference>
<comment type="catalytic activity">
    <reaction evidence="8 9">
        <text>N(6)-[(R)-lipoyl]-L-lysyl-[protein] + pyruvate + H(+) = N(6)-[(R)-S(8)-acetyldihydrolipoyl]-L-lysyl-[protein] + CO2</text>
        <dbReference type="Rhea" id="RHEA:19189"/>
        <dbReference type="Rhea" id="RHEA-COMP:10474"/>
        <dbReference type="Rhea" id="RHEA-COMP:10478"/>
        <dbReference type="ChEBI" id="CHEBI:15361"/>
        <dbReference type="ChEBI" id="CHEBI:15378"/>
        <dbReference type="ChEBI" id="CHEBI:16526"/>
        <dbReference type="ChEBI" id="CHEBI:83099"/>
        <dbReference type="ChEBI" id="CHEBI:83111"/>
        <dbReference type="EC" id="1.2.4.1"/>
    </reaction>
</comment>
<dbReference type="Gene3D" id="3.40.50.970">
    <property type="match status" value="2"/>
</dbReference>
<dbReference type="EMBL" id="JAQQFR010000003">
    <property type="protein sequence ID" value="MFL9877983.1"/>
    <property type="molecule type" value="Genomic_DNA"/>
</dbReference>
<comment type="cofactor">
    <cofactor evidence="1 9">
        <name>thiamine diphosphate</name>
        <dbReference type="ChEBI" id="CHEBI:58937"/>
    </cofactor>
</comment>
<dbReference type="InterPro" id="IPR005474">
    <property type="entry name" value="Transketolase_N"/>
</dbReference>
<evidence type="ECO:0000256" key="4">
    <source>
        <dbReference type="ARBA" id="ARBA00017172"/>
    </source>
</evidence>
<comment type="function">
    <text evidence="2 9">Component of the pyruvate dehydrogenase (PDH) complex, that catalyzes the overall conversion of pyruvate to acetyl-CoA and CO(2).</text>
</comment>
<dbReference type="InterPro" id="IPR051157">
    <property type="entry name" value="PDH/Transketolase"/>
</dbReference>
<proteinExistence type="predicted"/>
<evidence type="ECO:0000256" key="2">
    <source>
        <dbReference type="ARBA" id="ARBA00003157"/>
    </source>
</evidence>
<protein>
    <recommendedName>
        <fullName evidence="4 9">Pyruvate dehydrogenase E1 component</fullName>
        <ecNumber evidence="3 9">1.2.4.1</ecNumber>
    </recommendedName>
</protein>
<evidence type="ECO:0000256" key="3">
    <source>
        <dbReference type="ARBA" id="ARBA00012281"/>
    </source>
</evidence>
<evidence type="ECO:0000256" key="6">
    <source>
        <dbReference type="ARBA" id="ARBA00023052"/>
    </source>
</evidence>
<evidence type="ECO:0000313" key="11">
    <source>
        <dbReference type="EMBL" id="MFL9877983.1"/>
    </source>
</evidence>
<dbReference type="InterPro" id="IPR041621">
    <property type="entry name" value="PDH_E1_M"/>
</dbReference>
<gene>
    <name evidence="11" type="primary">aceE</name>
    <name evidence="11" type="ORF">PQR63_06325</name>
</gene>
<dbReference type="EC" id="1.2.4.1" evidence="3 9"/>
<dbReference type="Proteomes" id="UP001629214">
    <property type="component" value="Unassembled WGS sequence"/>
</dbReference>
<sequence length="898" mass="100413">MSAQIDQVLAQAANDPDVIETQEWLDALEAVIEAEGPERAHYLMERMVDLARRRGAHIPFSSNTAYVNTIPADQGEHCPGNLEIEERLRSWMRWNAMAMVVKANRVDGDLGGHLSSFASLANMLGIGFNHFWHAPTEDHGGDLLYIQGHSSPGIYARAFLEGRLTEDQLIHFRREADGHGLSSYPHPKLMPEFWQFPTVSMGLGPLMAIYQARFLKYLHARGIAKTDNRKVWAFCGDGEMDEPESMGAIGMAGREKLNNLVIVVNCNLQRLDGPVRGNGKIIQELESDFRGAGWNVVKVIWGSGWDELLAKDKEGILQKVMMETVDGEYQNYKAKDGAFVRKHFFGKHPKLLEMVSKMSDDDIWRLTRGGHDPHKIYAAFKVAQDSRDQPTVILAKSIKGYGFGKAGEARNTAHNTKKLDDEAIKAMRDRFQLPISDADLPSIPFFKPSNDTPEMQYLHERRKALGGYLPQRRPQADEKLVVPELSAFQVMLEPTAEGREISTTAAYSRVLTALLRDSSLGQRVVPIMVDESRTFGMEGLFRQIGIFSQVGQLYEPVDKDQVMYYREDKAGQILQEGINEAGGMSSWIAAATSYSTNNRIMIPFYTYYSMFGLQRIGDLAWAAGDMRARGFLIGGTAGRTTLNGEGLQHEDGHSHVFASAIPNCVPYDPTFAHEVAVIIHDGLRRMVGNQEDVFYYITVMNENYAHPGIKPGQEEGIIKGLYLLNESSKKNKLRVQLLGSGTILREVIAAADLLRDDWKVDADVWSAPSFTLLARDGQDSERWNMLHPAEAARKSHFEQSMEGTEGPIVVSTDYMRTYAEQVRAFVPKGRTYKVLGTDGYGRSDTRAKLREFFEVDRHYVTVAALKSLADEGKIKPSVVAEAIAKYGINPEKPNPVTV</sequence>
<evidence type="ECO:0000256" key="1">
    <source>
        <dbReference type="ARBA" id="ARBA00001964"/>
    </source>
</evidence>
<dbReference type="Pfam" id="PF00456">
    <property type="entry name" value="Transketolase_N"/>
    <property type="match status" value="1"/>
</dbReference>
<dbReference type="SUPFAM" id="SSF52922">
    <property type="entry name" value="TK C-terminal domain-like"/>
    <property type="match status" value="1"/>
</dbReference>
<dbReference type="Pfam" id="PF22613">
    <property type="entry name" value="Transketolase_C_1"/>
    <property type="match status" value="1"/>
</dbReference>
<dbReference type="PANTHER" id="PTHR43825:SF3">
    <property type="entry name" value="PYRUVATE DEHYDROGENASE E1 COMPONENT"/>
    <property type="match status" value="1"/>
</dbReference>
<name>A0ABW8Z6P2_9BURK</name>
<comment type="caution">
    <text evidence="11">The sequence shown here is derived from an EMBL/GenBank/DDBJ whole genome shotgun (WGS) entry which is preliminary data.</text>
</comment>
<evidence type="ECO:0000256" key="9">
    <source>
        <dbReference type="PIRNR" id="PIRNR000156"/>
    </source>
</evidence>
<evidence type="ECO:0000256" key="8">
    <source>
        <dbReference type="ARBA" id="ARBA00051231"/>
    </source>
</evidence>
<keyword evidence="7 9" id="KW-0670">Pyruvate</keyword>
<evidence type="ECO:0000313" key="12">
    <source>
        <dbReference type="Proteomes" id="UP001629214"/>
    </source>
</evidence>
<evidence type="ECO:0000256" key="7">
    <source>
        <dbReference type="ARBA" id="ARBA00023317"/>
    </source>
</evidence>